<name>A0A8J4XLZ3_CHIOP</name>
<comment type="cofactor">
    <cofactor evidence="6">
        <name>FAD</name>
        <dbReference type="ChEBI" id="CHEBI:57692"/>
    </cofactor>
</comment>
<evidence type="ECO:0000313" key="8">
    <source>
        <dbReference type="Proteomes" id="UP000770661"/>
    </source>
</evidence>
<evidence type="ECO:0000256" key="3">
    <source>
        <dbReference type="ARBA" id="ARBA00022827"/>
    </source>
</evidence>
<dbReference type="SUPFAM" id="SSF51905">
    <property type="entry name" value="FAD/NAD(P)-binding domain"/>
    <property type="match status" value="1"/>
</dbReference>
<gene>
    <name evidence="7" type="primary">sno1</name>
    <name evidence="7" type="ORF">GWK47_024124</name>
</gene>
<keyword evidence="3 6" id="KW-0274">FAD</keyword>
<comment type="caution">
    <text evidence="7">The sequence shown here is derived from an EMBL/GenBank/DDBJ whole genome shotgun (WGS) entry which is preliminary data.</text>
</comment>
<organism evidence="7 8">
    <name type="scientific">Chionoecetes opilio</name>
    <name type="common">Atlantic snow crab</name>
    <name type="synonym">Cancer opilio</name>
    <dbReference type="NCBI Taxonomy" id="41210"/>
    <lineage>
        <taxon>Eukaryota</taxon>
        <taxon>Metazoa</taxon>
        <taxon>Ecdysozoa</taxon>
        <taxon>Arthropoda</taxon>
        <taxon>Crustacea</taxon>
        <taxon>Multicrustacea</taxon>
        <taxon>Malacostraca</taxon>
        <taxon>Eumalacostraca</taxon>
        <taxon>Eucarida</taxon>
        <taxon>Decapoda</taxon>
        <taxon>Pleocyemata</taxon>
        <taxon>Brachyura</taxon>
        <taxon>Eubrachyura</taxon>
        <taxon>Majoidea</taxon>
        <taxon>Majidae</taxon>
        <taxon>Chionoecetes</taxon>
    </lineage>
</organism>
<dbReference type="InterPro" id="IPR000960">
    <property type="entry name" value="Flavin_mOase"/>
</dbReference>
<dbReference type="PRINTS" id="PR00370">
    <property type="entry name" value="FMOXYGENASE"/>
</dbReference>
<dbReference type="PANTHER" id="PTHR23023">
    <property type="entry name" value="DIMETHYLANILINE MONOOXYGENASE"/>
    <property type="match status" value="1"/>
</dbReference>
<evidence type="ECO:0000256" key="2">
    <source>
        <dbReference type="ARBA" id="ARBA00022630"/>
    </source>
</evidence>
<dbReference type="Pfam" id="PF00743">
    <property type="entry name" value="FMO-like"/>
    <property type="match status" value="1"/>
</dbReference>
<reference evidence="7" key="1">
    <citation type="submission" date="2020-07" db="EMBL/GenBank/DDBJ databases">
        <title>The High-quality genome of the commercially important snow crab, Chionoecetes opilio.</title>
        <authorList>
            <person name="Jeong J.-H."/>
            <person name="Ryu S."/>
        </authorList>
    </citation>
    <scope>NUCLEOTIDE SEQUENCE</scope>
    <source>
        <strain evidence="7">MADBK_172401_WGS</strain>
        <tissue evidence="7">Digestive gland</tissue>
    </source>
</reference>
<sequence length="231" mass="24894">MAEQGCAGVVGIIGAGAAGLCAARHVQAMAGCRPVVWEQSVALGGTWKLSEHVGVDGRGFPVHSSLYNSLRTDLPAVLMAFPDYKFPDGESFMHHTTVLKYLEDYADHYRLLPYIKFGQRVEEVSHAGNLEGEEGWTVTVKDLSTGHTLTTTCHALLICNGHFSEPNLPAIQGLEGYRGEALHSHEYREPSAFVARKVVVLGAGASGLDIALELSSVADKASTYTRPQNED</sequence>
<evidence type="ECO:0000256" key="5">
    <source>
        <dbReference type="ARBA" id="ARBA00023002"/>
    </source>
</evidence>
<evidence type="ECO:0000256" key="6">
    <source>
        <dbReference type="RuleBase" id="RU361177"/>
    </source>
</evidence>
<dbReference type="GO" id="GO:0050661">
    <property type="term" value="F:NADP binding"/>
    <property type="evidence" value="ECO:0007669"/>
    <property type="project" value="InterPro"/>
</dbReference>
<dbReference type="GO" id="GO:0004499">
    <property type="term" value="F:N,N-dimethylaniline monooxygenase activity"/>
    <property type="evidence" value="ECO:0007669"/>
    <property type="project" value="InterPro"/>
</dbReference>
<evidence type="ECO:0000256" key="1">
    <source>
        <dbReference type="ARBA" id="ARBA00009183"/>
    </source>
</evidence>
<keyword evidence="8" id="KW-1185">Reference proteome</keyword>
<proteinExistence type="inferred from homology"/>
<keyword evidence="5 6" id="KW-0560">Oxidoreductase</keyword>
<dbReference type="Gene3D" id="3.50.50.60">
    <property type="entry name" value="FAD/NAD(P)-binding domain"/>
    <property type="match status" value="2"/>
</dbReference>
<keyword evidence="2 6" id="KW-0285">Flavoprotein</keyword>
<dbReference type="InterPro" id="IPR036188">
    <property type="entry name" value="FAD/NAD-bd_sf"/>
</dbReference>
<dbReference type="GO" id="GO:0050660">
    <property type="term" value="F:flavin adenine dinucleotide binding"/>
    <property type="evidence" value="ECO:0007669"/>
    <property type="project" value="InterPro"/>
</dbReference>
<keyword evidence="6" id="KW-0503">Monooxygenase</keyword>
<comment type="similarity">
    <text evidence="1 6">Belongs to the FMO family.</text>
</comment>
<evidence type="ECO:0000313" key="7">
    <source>
        <dbReference type="EMBL" id="KAG0707864.1"/>
    </source>
</evidence>
<dbReference type="EC" id="1.-.-.-" evidence="6"/>
<dbReference type="Proteomes" id="UP000770661">
    <property type="component" value="Unassembled WGS sequence"/>
</dbReference>
<dbReference type="EMBL" id="JACEEZ010024814">
    <property type="protein sequence ID" value="KAG0707864.1"/>
    <property type="molecule type" value="Genomic_DNA"/>
</dbReference>
<keyword evidence="4" id="KW-0521">NADP</keyword>
<dbReference type="InterPro" id="IPR050346">
    <property type="entry name" value="FMO-like"/>
</dbReference>
<dbReference type="InterPro" id="IPR020946">
    <property type="entry name" value="Flavin_mOase-like"/>
</dbReference>
<dbReference type="AlphaFoldDB" id="A0A8J4XLZ3"/>
<protein>
    <recommendedName>
        <fullName evidence="6">Flavin-containing monooxygenase</fullName>
        <ecNumber evidence="6">1.-.-.-</ecNumber>
    </recommendedName>
</protein>
<evidence type="ECO:0000256" key="4">
    <source>
        <dbReference type="ARBA" id="ARBA00022857"/>
    </source>
</evidence>
<dbReference type="OrthoDB" id="66881at2759"/>
<accession>A0A8J4XLZ3</accession>